<dbReference type="EMBL" id="KV440987">
    <property type="protein sequence ID" value="OAD70882.1"/>
    <property type="molecule type" value="Genomic_DNA"/>
</dbReference>
<keyword evidence="2" id="KW-1185">Reference proteome</keyword>
<dbReference type="GeneID" id="28997361"/>
<dbReference type="Proteomes" id="UP000077315">
    <property type="component" value="Unassembled WGS sequence"/>
</dbReference>
<dbReference type="OrthoDB" id="2265221at2759"/>
<dbReference type="AlphaFoldDB" id="A0A162TTL5"/>
<organism evidence="1 2">
    <name type="scientific">Phycomyces blakesleeanus (strain ATCC 8743b / DSM 1359 / FGSC 10004 / NBRC 33097 / NRRL 1555)</name>
    <dbReference type="NCBI Taxonomy" id="763407"/>
    <lineage>
        <taxon>Eukaryota</taxon>
        <taxon>Fungi</taxon>
        <taxon>Fungi incertae sedis</taxon>
        <taxon>Mucoromycota</taxon>
        <taxon>Mucoromycotina</taxon>
        <taxon>Mucoromycetes</taxon>
        <taxon>Mucorales</taxon>
        <taxon>Phycomycetaceae</taxon>
        <taxon>Phycomyces</taxon>
    </lineage>
</organism>
<sequence length="261" mass="30118">MLFYVEYSEENAKKNVKRKLKTLLILNSSIVETESQVIQFINEVYLPEEPHNTNIYDIKLVYTAEIYDTVRKHAAIFENKAVLSFSRWCSSPRVSFLRVEEEQKITFDILLTNFLVDDIKSAVCQFLPLYQETIKNLKKKEFEIVGYARKSPSNDKDEKRVKLLQKMVDNLQNRSLTTRVYASFSSSASTPFSERDTTNNKSMIAKLNNVKGDTQDNEWTAGEEINRSILPKLKSYTVDTAQVVTVIYKSLGTPKLRKTSN</sequence>
<protein>
    <submittedName>
        <fullName evidence="1">Uncharacterized protein</fullName>
    </submittedName>
</protein>
<dbReference type="VEuPathDB" id="FungiDB:PHYBLDRAFT_170966"/>
<name>A0A162TTL5_PHYB8</name>
<dbReference type="InParanoid" id="A0A162TTL5"/>
<evidence type="ECO:0000313" key="1">
    <source>
        <dbReference type="EMBL" id="OAD70882.1"/>
    </source>
</evidence>
<evidence type="ECO:0000313" key="2">
    <source>
        <dbReference type="Proteomes" id="UP000077315"/>
    </source>
</evidence>
<gene>
    <name evidence="1" type="ORF">PHYBLDRAFT_170966</name>
</gene>
<dbReference type="RefSeq" id="XP_018288922.1">
    <property type="nucleotide sequence ID" value="XM_018436455.1"/>
</dbReference>
<proteinExistence type="predicted"/>
<reference evidence="2" key="1">
    <citation type="submission" date="2015-06" db="EMBL/GenBank/DDBJ databases">
        <title>Expansion of signal transduction pathways in fungi by whole-genome duplication.</title>
        <authorList>
            <consortium name="DOE Joint Genome Institute"/>
            <person name="Corrochano L.M."/>
            <person name="Kuo A."/>
            <person name="Marcet-Houben M."/>
            <person name="Polaino S."/>
            <person name="Salamov A."/>
            <person name="Villalobos J.M."/>
            <person name="Alvarez M.I."/>
            <person name="Avalos J."/>
            <person name="Benito E.P."/>
            <person name="Benoit I."/>
            <person name="Burger G."/>
            <person name="Camino L.P."/>
            <person name="Canovas D."/>
            <person name="Cerda-Olmedo E."/>
            <person name="Cheng J.-F."/>
            <person name="Dominguez A."/>
            <person name="Elias M."/>
            <person name="Eslava A.P."/>
            <person name="Glaser F."/>
            <person name="Grimwood J."/>
            <person name="Gutierrez G."/>
            <person name="Heitman J."/>
            <person name="Henrissat B."/>
            <person name="Iturriaga E.A."/>
            <person name="Lang B.F."/>
            <person name="Lavin J.L."/>
            <person name="Lee S."/>
            <person name="Li W."/>
            <person name="Lindquist E."/>
            <person name="Lopez-Garcia S."/>
            <person name="Luque E.M."/>
            <person name="Marcos A.T."/>
            <person name="Martin J."/>
            <person name="McCluskey K."/>
            <person name="Medina H.R."/>
            <person name="Miralles-Duran A."/>
            <person name="Miyazaki A."/>
            <person name="Munoz-Torres E."/>
            <person name="Oguiza J.A."/>
            <person name="Ohm R."/>
            <person name="Olmedo M."/>
            <person name="Orejas M."/>
            <person name="Ortiz-Castellanos L."/>
            <person name="Pisabarro A.G."/>
            <person name="Rodriguez-Romero J."/>
            <person name="Ruiz-Herrera J."/>
            <person name="Ruiz-Vazquez R."/>
            <person name="Sanz C."/>
            <person name="Schackwitz W."/>
            <person name="Schmutz J."/>
            <person name="Shahriari M."/>
            <person name="Shelest E."/>
            <person name="Silva-Franco F."/>
            <person name="Soanes D."/>
            <person name="Syed K."/>
            <person name="Tagua V.G."/>
            <person name="Talbot N.J."/>
            <person name="Thon M."/>
            <person name="De vries R.P."/>
            <person name="Wiebenga A."/>
            <person name="Yadav J.S."/>
            <person name="Braun E.L."/>
            <person name="Baker S."/>
            <person name="Garre V."/>
            <person name="Horwitz B."/>
            <person name="Torres-Martinez S."/>
            <person name="Idnurm A."/>
            <person name="Herrera-Estrella A."/>
            <person name="Gabaldon T."/>
            <person name="Grigoriev I.V."/>
        </authorList>
    </citation>
    <scope>NUCLEOTIDE SEQUENCE [LARGE SCALE GENOMIC DNA]</scope>
    <source>
        <strain evidence="2">NRRL 1555(-)</strain>
    </source>
</reference>
<accession>A0A162TTL5</accession>